<dbReference type="InterPro" id="IPR047832">
    <property type="entry name" value="PI15_CAP"/>
</dbReference>
<gene>
    <name evidence="12" type="primary">crispld1</name>
</gene>
<dbReference type="InterPro" id="IPR035940">
    <property type="entry name" value="CAP_sf"/>
</dbReference>
<proteinExistence type="inferred from homology"/>
<dbReference type="InterPro" id="IPR001283">
    <property type="entry name" value="CRISP-related"/>
</dbReference>
<dbReference type="SUPFAM" id="SSF55797">
    <property type="entry name" value="PR-1-like"/>
    <property type="match status" value="1"/>
</dbReference>
<evidence type="ECO:0000256" key="2">
    <source>
        <dbReference type="ARBA" id="ARBA00009923"/>
    </source>
</evidence>
<dbReference type="PANTHER" id="PTHR31331:SF9">
    <property type="entry name" value="CYSTEINE-RICH SECRETORY PROTEIN LCCL DOMAIN-CONTAINING 1"/>
    <property type="match status" value="1"/>
</dbReference>
<dbReference type="InterPro" id="IPR014044">
    <property type="entry name" value="CAP_dom"/>
</dbReference>
<dbReference type="Pfam" id="PF03815">
    <property type="entry name" value="LCCL"/>
    <property type="match status" value="2"/>
</dbReference>
<dbReference type="InterPro" id="IPR051957">
    <property type="entry name" value="CRISP-LCCL_domain"/>
</dbReference>
<dbReference type="AlphaFoldDB" id="A0A6I8PX44"/>
<evidence type="ECO:0000259" key="11">
    <source>
        <dbReference type="PROSITE" id="PS50820"/>
    </source>
</evidence>
<dbReference type="Bgee" id="ENSXETG00000032245">
    <property type="expression patterns" value="Expressed in embryo"/>
</dbReference>
<reference evidence="12" key="1">
    <citation type="journal article" date="2010" name="Science">
        <title>The genome of the Western clawed frog Xenopus tropicalis.</title>
        <authorList>
            <person name="Hellsten U."/>
            <person name="Harland R.M."/>
            <person name="Gilchrist M.J."/>
            <person name="Hendrix D."/>
            <person name="Jurka J."/>
            <person name="Kapitonov V."/>
            <person name="Ovcharenko I."/>
            <person name="Putnam N.H."/>
            <person name="Shu S."/>
            <person name="Taher L."/>
            <person name="Blitz I.L."/>
            <person name="Blumberg B."/>
            <person name="Dichmann D.S."/>
            <person name="Dubchak I."/>
            <person name="Amaya E."/>
            <person name="Detter J.C."/>
            <person name="Fletcher R."/>
            <person name="Gerhard D.S."/>
            <person name="Goodstein D."/>
            <person name="Graves T."/>
            <person name="Grigoriev I.V."/>
            <person name="Grimwood J."/>
            <person name="Kawashima T."/>
            <person name="Lindquist E."/>
            <person name="Lucas S.M."/>
            <person name="Mead P.E."/>
            <person name="Mitros T."/>
            <person name="Ogino H."/>
            <person name="Ohta Y."/>
            <person name="Poliakov A.V."/>
            <person name="Pollet N."/>
            <person name="Robert J."/>
            <person name="Salamov A."/>
            <person name="Sater A.K."/>
            <person name="Schmutz J."/>
            <person name="Terry A."/>
            <person name="Vize P.D."/>
            <person name="Warren W.C."/>
            <person name="Wells D."/>
            <person name="Wills A."/>
            <person name="Wilson R.K."/>
            <person name="Zimmerman L.B."/>
            <person name="Zorn A.M."/>
            <person name="Grainger R."/>
            <person name="Grammer T."/>
            <person name="Khokha M.K."/>
            <person name="Richardson P.M."/>
            <person name="Rokhsar D.S."/>
        </authorList>
    </citation>
    <scope>NUCLEOTIDE SEQUENCE [LARGE SCALE GENOMIC DNA]</scope>
    <source>
        <strain evidence="12">Nigerian</strain>
    </source>
</reference>
<dbReference type="Pfam" id="PF00188">
    <property type="entry name" value="CAP"/>
    <property type="match status" value="1"/>
</dbReference>
<feature type="signal peptide" evidence="10">
    <location>
        <begin position="1"/>
        <end position="21"/>
    </location>
</feature>
<dbReference type="GO" id="GO:0030414">
    <property type="term" value="F:peptidase inhibitor activity"/>
    <property type="evidence" value="ECO:0007669"/>
    <property type="project" value="UniProtKB-KW"/>
</dbReference>
<dbReference type="SMART" id="SM00603">
    <property type="entry name" value="LCCL"/>
    <property type="match status" value="2"/>
</dbReference>
<keyword evidence="5 10" id="KW-0732">Signal</keyword>
<reference evidence="12" key="2">
    <citation type="submission" date="2020-05" db="UniProtKB">
        <authorList>
            <consortium name="Ensembl"/>
        </authorList>
    </citation>
    <scope>IDENTIFICATION</scope>
</reference>
<evidence type="ECO:0000313" key="12">
    <source>
        <dbReference type="Ensembl" id="ENSXETP00000060377"/>
    </source>
</evidence>
<keyword evidence="6" id="KW-0677">Repeat</keyword>
<evidence type="ECO:0000256" key="7">
    <source>
        <dbReference type="ARBA" id="ARBA00023157"/>
    </source>
</evidence>
<dbReference type="FunCoup" id="A0A6I8PX44">
    <property type="interactions" value="251"/>
</dbReference>
<dbReference type="CDD" id="cd18814">
    <property type="entry name" value="CAP_PI15"/>
    <property type="match status" value="1"/>
</dbReference>
<dbReference type="PANTHER" id="PTHR31331">
    <property type="entry name" value="LCCL DOMAIN PROTEIN (AFU_ORTHOLOGUE AFUA_5G08630)"/>
    <property type="match status" value="1"/>
</dbReference>
<dbReference type="GeneTree" id="ENSGT00940000156473"/>
<dbReference type="PROSITE" id="PS50820">
    <property type="entry name" value="LCCL"/>
    <property type="match status" value="2"/>
</dbReference>
<evidence type="ECO:0000256" key="8">
    <source>
        <dbReference type="ARBA" id="ARBA00023180"/>
    </source>
</evidence>
<dbReference type="SMART" id="SM00198">
    <property type="entry name" value="SCP"/>
    <property type="match status" value="1"/>
</dbReference>
<dbReference type="InParanoid" id="A0A6I8PX44"/>
<keyword evidence="3" id="KW-0964">Secreted</keyword>
<dbReference type="PROSITE" id="PS01010">
    <property type="entry name" value="CRISP_2"/>
    <property type="match status" value="1"/>
</dbReference>
<evidence type="ECO:0000256" key="4">
    <source>
        <dbReference type="ARBA" id="ARBA00022690"/>
    </source>
</evidence>
<keyword evidence="7" id="KW-1015">Disulfide bond</keyword>
<evidence type="ECO:0000256" key="5">
    <source>
        <dbReference type="ARBA" id="ARBA00022729"/>
    </source>
</evidence>
<evidence type="ECO:0000256" key="9">
    <source>
        <dbReference type="SAM" id="MobiDB-lite"/>
    </source>
</evidence>
<feature type="chain" id="PRO_5030155090" evidence="10">
    <location>
        <begin position="22"/>
        <end position="519"/>
    </location>
</feature>
<feature type="domain" description="LCCL" evidence="11">
    <location>
        <begin position="307"/>
        <end position="402"/>
    </location>
</feature>
<keyword evidence="4" id="KW-0646">Protease inhibitor</keyword>
<dbReference type="Gene3D" id="2.170.130.20">
    <property type="entry name" value="LCCL-like domain"/>
    <property type="match status" value="2"/>
</dbReference>
<evidence type="ECO:0000256" key="6">
    <source>
        <dbReference type="ARBA" id="ARBA00022737"/>
    </source>
</evidence>
<keyword evidence="8" id="KW-0325">Glycoprotein</keyword>
<dbReference type="InterPro" id="IPR004043">
    <property type="entry name" value="LCCL"/>
</dbReference>
<comment type="subcellular location">
    <subcellularLocation>
        <location evidence="1">Secreted</location>
    </subcellularLocation>
</comment>
<evidence type="ECO:0000256" key="1">
    <source>
        <dbReference type="ARBA" id="ARBA00004613"/>
    </source>
</evidence>
<comment type="similarity">
    <text evidence="2">Belongs to the CRISP family.</text>
</comment>
<dbReference type="SUPFAM" id="SSF69848">
    <property type="entry name" value="LCCL domain"/>
    <property type="match status" value="2"/>
</dbReference>
<dbReference type="GO" id="GO:0005576">
    <property type="term" value="C:extracellular region"/>
    <property type="evidence" value="ECO:0007669"/>
    <property type="project" value="UniProtKB-SubCell"/>
</dbReference>
<dbReference type="Ensembl" id="ENSXETT00000063789">
    <property type="protein sequence ID" value="ENSXETP00000060377"/>
    <property type="gene ID" value="ENSXETG00000032245"/>
</dbReference>
<feature type="domain" description="LCCL" evidence="11">
    <location>
        <begin position="408"/>
        <end position="511"/>
    </location>
</feature>
<feature type="region of interest" description="Disordered" evidence="9">
    <location>
        <begin position="256"/>
        <end position="297"/>
    </location>
</feature>
<dbReference type="PRINTS" id="PR00837">
    <property type="entry name" value="V5TPXLIKE"/>
</dbReference>
<feature type="compositionally biased region" description="Polar residues" evidence="9">
    <location>
        <begin position="268"/>
        <end position="297"/>
    </location>
</feature>
<organism evidence="12">
    <name type="scientific">Xenopus tropicalis</name>
    <name type="common">Western clawed frog</name>
    <name type="synonym">Silurana tropicalis</name>
    <dbReference type="NCBI Taxonomy" id="8364"/>
    <lineage>
        <taxon>Eukaryota</taxon>
        <taxon>Metazoa</taxon>
        <taxon>Chordata</taxon>
        <taxon>Craniata</taxon>
        <taxon>Vertebrata</taxon>
        <taxon>Euteleostomi</taxon>
        <taxon>Amphibia</taxon>
        <taxon>Batrachia</taxon>
        <taxon>Anura</taxon>
        <taxon>Pipoidea</taxon>
        <taxon>Pipidae</taxon>
        <taxon>Xenopodinae</taxon>
        <taxon>Xenopus</taxon>
        <taxon>Silurana</taxon>
    </lineage>
</organism>
<dbReference type="FunFam" id="3.40.33.10:FF:000003">
    <property type="entry name" value="Peptidase inhibitor 15"/>
    <property type="match status" value="1"/>
</dbReference>
<name>A0A6I8PX44_XENTR</name>
<dbReference type="InterPro" id="IPR018244">
    <property type="entry name" value="Allrgn_V5/Tpx1_CS"/>
</dbReference>
<dbReference type="FunFam" id="2.170.130.20:FF:000001">
    <property type="entry name" value="Cysteine-rich secretory protein LCCL domain-containing 1"/>
    <property type="match status" value="2"/>
</dbReference>
<dbReference type="InterPro" id="IPR036609">
    <property type="entry name" value="LCCL_sf"/>
</dbReference>
<protein>
    <submittedName>
        <fullName evidence="12">Cysteine-rich secretory protein LCCL domain containing 1</fullName>
    </submittedName>
</protein>
<sequence>MIEMVSISAAFLLSLLCETCGLVLPKSSDLASAASNYTIIKPDLSARLDAAKVPKARRKRYISQNDMIAIVEYHNQVRGKVFPPAANMEYMVWDENLAKLAEAWAATCIWDHGPSYLLKFLGQNLSVRTGRYKSILQLVKPWYDEVKDYAFPYPQECNPRCPLRCYGPMCTHYTQMVWATTNRIGCAIHTCHNMNVWGAVWRRAVYLVCNYSPKGNWWGHAPYKHGHPCSACPPSYGGGCKDNLCYKDGSDLHYPLPEPEEETNEIEGQSSKVLDTTSQSRARTNSPTSSTRVESFDNNEVISTEQMSQIVSCEVRLRDQCKGTTCNRYECSAGCLESNAKVIGSVHYEMQSSICRAAIHSGVIDNDGGWVDVTRQGRRNYFIKSYRNGVQSIGKYQSANSFVISKVSFQAVTCETTVEQLCPFQPPTTHCPRVYCPRNCEQASPHYARVFGTRIYCDISSICKAALHAGVLRNHLGGYVDIMPMDRKKHYFASTQNGITSESLHNPIESKAFRIFAVI</sequence>
<evidence type="ECO:0000256" key="3">
    <source>
        <dbReference type="ARBA" id="ARBA00022525"/>
    </source>
</evidence>
<accession>A0A6I8PX44</accession>
<dbReference type="Gene3D" id="3.40.33.10">
    <property type="entry name" value="CAP"/>
    <property type="match status" value="1"/>
</dbReference>
<evidence type="ECO:0000256" key="10">
    <source>
        <dbReference type="SAM" id="SignalP"/>
    </source>
</evidence>